<proteinExistence type="predicted"/>
<accession>A0AB39J891</accession>
<organism evidence="1">
    <name type="scientific">Florenciella sp. virus SA2</name>
    <dbReference type="NCBI Taxonomy" id="3240092"/>
    <lineage>
        <taxon>Viruses</taxon>
    </lineage>
</organism>
<name>A0AB39J891_9VIRU</name>
<dbReference type="EMBL" id="PP542043">
    <property type="protein sequence ID" value="XDO01987.1"/>
    <property type="molecule type" value="Genomic_DNA"/>
</dbReference>
<protein>
    <submittedName>
        <fullName evidence="1">Uncharacterized protein</fullName>
    </submittedName>
</protein>
<evidence type="ECO:0000313" key="1">
    <source>
        <dbReference type="EMBL" id="XDO01987.1"/>
    </source>
</evidence>
<reference evidence="1" key="1">
    <citation type="submission" date="2024-03" db="EMBL/GenBank/DDBJ databases">
        <title>Eukaryotic viruses encode the ribosomal protein eL40.</title>
        <authorList>
            <person name="Thomy J."/>
            <person name="Schvarcz C.R."/>
            <person name="McBeain K.A."/>
            <person name="Edwards K.F."/>
            <person name="Steward G.F."/>
        </authorList>
    </citation>
    <scope>NUCLEOTIDE SEQUENCE</scope>
    <source>
        <strain evidence="1">FloV-SA2</strain>
    </source>
</reference>
<gene>
    <name evidence="1" type="ORF">FloV-SA2_00168</name>
</gene>
<sequence>MEIEKYFKNFDFHNTKVKNPPIINKYEQYENISKYNYTITEIKDTLKNLNIPNCKKCKKKQLVYYTINMLYITYNSTKIQKFWKNYFIKQFNKTLGPAFKNRKLSNNVDDFYTAEDLDEIGYYYYFSYKDNDGFIYSFSIISLVSLIRNNCLENPYNRQKFSPELISLIEKRFKYNKILKKISEFNKYKPEPLSFQTKINNIFIKIDQLGNYTNSSWMLELNFIEMKRFLYELYEIWTFRAQLSRERKMEICPPNGNPFINVPRNAINFNSNVYNFQNIKNITLNVMEKLVFSANNDSDKNLGALYILSALTLVSIEARNALPWLYTSVNYIN</sequence>